<comment type="cofactor">
    <cofactor evidence="1">
        <name>pyridoxal 5'-phosphate</name>
        <dbReference type="ChEBI" id="CHEBI:597326"/>
    </cofactor>
</comment>
<evidence type="ECO:0000256" key="3">
    <source>
        <dbReference type="ARBA" id="ARBA00022576"/>
    </source>
</evidence>
<sequence length="366" mass="37341">MQSGTEAAAVARMMSGPVRAGEVDLSIGEPDQPLPGVLVETAVRSLRAGQTGYTPKLGLPALRTLVAADLDGHRPPADDVIITIGGTGAVAVALTAAGGPIVIPDPAWPNYRVLAGQLGIEVRTYRQGASGDDFFDLDAIAAGLRAGARLVVVNSPSNPTGAVASAAALRALLALVRAHGADVLSDEAYESVVFAGGRAPTPFAVGGADVTFAARTFSKTYSMTGLRAGALISPPSFRAAVAAIHGTTAGCAPITAQLVAAEALRSLPDRGATLSAIYRARFEMARSILGPWAPADSAGGFYVWLDARPTGRTSAELCAALRDRGVVVSSGLVYTATDGFVRLALTAPDDRLAAALTSVRSVLDDQ</sequence>
<dbReference type="InterPro" id="IPR015421">
    <property type="entry name" value="PyrdxlP-dep_Trfase_major"/>
</dbReference>
<dbReference type="PANTHER" id="PTHR46383">
    <property type="entry name" value="ASPARTATE AMINOTRANSFERASE"/>
    <property type="match status" value="1"/>
</dbReference>
<keyword evidence="3 7" id="KW-0032">Aminotransferase</keyword>
<comment type="similarity">
    <text evidence="2">Belongs to the class-I pyridoxal-phosphate-dependent aminotransferase family.</text>
</comment>
<evidence type="ECO:0000256" key="4">
    <source>
        <dbReference type="ARBA" id="ARBA00022679"/>
    </source>
</evidence>
<evidence type="ECO:0000313" key="7">
    <source>
        <dbReference type="EMBL" id="GIE01418.1"/>
    </source>
</evidence>
<dbReference type="InterPro" id="IPR004839">
    <property type="entry name" value="Aminotransferase_I/II_large"/>
</dbReference>
<dbReference type="Gene3D" id="3.40.640.10">
    <property type="entry name" value="Type I PLP-dependent aspartate aminotransferase-like (Major domain)"/>
    <property type="match status" value="1"/>
</dbReference>
<reference evidence="7 8" key="1">
    <citation type="submission" date="2021-01" db="EMBL/GenBank/DDBJ databases">
        <title>Whole genome shotgun sequence of Actinoplanes durhamensis NBRC 14914.</title>
        <authorList>
            <person name="Komaki H."/>
            <person name="Tamura T."/>
        </authorList>
    </citation>
    <scope>NUCLEOTIDE SEQUENCE [LARGE SCALE GENOMIC DNA]</scope>
    <source>
        <strain evidence="7 8">NBRC 14914</strain>
    </source>
</reference>
<organism evidence="7 8">
    <name type="scientific">Paractinoplanes durhamensis</name>
    <dbReference type="NCBI Taxonomy" id="113563"/>
    <lineage>
        <taxon>Bacteria</taxon>
        <taxon>Bacillati</taxon>
        <taxon>Actinomycetota</taxon>
        <taxon>Actinomycetes</taxon>
        <taxon>Micromonosporales</taxon>
        <taxon>Micromonosporaceae</taxon>
        <taxon>Paractinoplanes</taxon>
    </lineage>
</organism>
<keyword evidence="5" id="KW-0663">Pyridoxal phosphate</keyword>
<dbReference type="SUPFAM" id="SSF53383">
    <property type="entry name" value="PLP-dependent transferases"/>
    <property type="match status" value="1"/>
</dbReference>
<protein>
    <submittedName>
        <fullName evidence="7">Aminotransferase</fullName>
    </submittedName>
</protein>
<dbReference type="Pfam" id="PF00155">
    <property type="entry name" value="Aminotran_1_2"/>
    <property type="match status" value="1"/>
</dbReference>
<dbReference type="InterPro" id="IPR015424">
    <property type="entry name" value="PyrdxlP-dep_Trfase"/>
</dbReference>
<evidence type="ECO:0000256" key="5">
    <source>
        <dbReference type="ARBA" id="ARBA00022898"/>
    </source>
</evidence>
<dbReference type="Proteomes" id="UP000637628">
    <property type="component" value="Unassembled WGS sequence"/>
</dbReference>
<feature type="domain" description="Aminotransferase class I/classII large" evidence="6">
    <location>
        <begin position="23"/>
        <end position="356"/>
    </location>
</feature>
<dbReference type="PANTHER" id="PTHR46383:SF1">
    <property type="entry name" value="ASPARTATE AMINOTRANSFERASE"/>
    <property type="match status" value="1"/>
</dbReference>
<evidence type="ECO:0000256" key="1">
    <source>
        <dbReference type="ARBA" id="ARBA00001933"/>
    </source>
</evidence>
<dbReference type="EMBL" id="BOML01000022">
    <property type="protein sequence ID" value="GIE01418.1"/>
    <property type="molecule type" value="Genomic_DNA"/>
</dbReference>
<evidence type="ECO:0000313" key="8">
    <source>
        <dbReference type="Proteomes" id="UP000637628"/>
    </source>
</evidence>
<keyword evidence="8" id="KW-1185">Reference proteome</keyword>
<accession>A0ABQ3YV31</accession>
<comment type="caution">
    <text evidence="7">The sequence shown here is derived from an EMBL/GenBank/DDBJ whole genome shotgun (WGS) entry which is preliminary data.</text>
</comment>
<evidence type="ECO:0000259" key="6">
    <source>
        <dbReference type="Pfam" id="PF00155"/>
    </source>
</evidence>
<dbReference type="InterPro" id="IPR050596">
    <property type="entry name" value="AspAT/PAT-like"/>
</dbReference>
<evidence type="ECO:0000256" key="2">
    <source>
        <dbReference type="ARBA" id="ARBA00007441"/>
    </source>
</evidence>
<dbReference type="CDD" id="cd00609">
    <property type="entry name" value="AAT_like"/>
    <property type="match status" value="1"/>
</dbReference>
<dbReference type="RefSeq" id="WP_203727073.1">
    <property type="nucleotide sequence ID" value="NZ_BOML01000022.1"/>
</dbReference>
<keyword evidence="4" id="KW-0808">Transferase</keyword>
<proteinExistence type="inferred from homology"/>
<dbReference type="GO" id="GO:0008483">
    <property type="term" value="F:transaminase activity"/>
    <property type="evidence" value="ECO:0007669"/>
    <property type="project" value="UniProtKB-KW"/>
</dbReference>
<name>A0ABQ3YV31_9ACTN</name>
<gene>
    <name evidence="7" type="ORF">Adu01nite_27680</name>
</gene>